<name>A0A428GKZ8_STRCR</name>
<gene>
    <name evidence="2" type="ORF">D8791_08805</name>
</gene>
<organism evidence="2 3">
    <name type="scientific">Streptococcus cristatus</name>
    <dbReference type="NCBI Taxonomy" id="45634"/>
    <lineage>
        <taxon>Bacteria</taxon>
        <taxon>Bacillati</taxon>
        <taxon>Bacillota</taxon>
        <taxon>Bacilli</taxon>
        <taxon>Lactobacillales</taxon>
        <taxon>Streptococcaceae</taxon>
        <taxon>Streptococcus</taxon>
    </lineage>
</organism>
<reference evidence="2 3" key="1">
    <citation type="submission" date="2018-11" db="EMBL/GenBank/DDBJ databases">
        <title>Species Designations Belie Phenotypic and Genotypic Heterogeneity in Oral Streptococci.</title>
        <authorList>
            <person name="Velsko I."/>
        </authorList>
    </citation>
    <scope>NUCLEOTIDE SEQUENCE [LARGE SCALE GENOMIC DNA]</scope>
    <source>
        <strain evidence="2 3">BCC41</strain>
    </source>
</reference>
<protein>
    <recommendedName>
        <fullName evidence="1">Phage head morphogenesis domain-containing protein</fullName>
    </recommendedName>
</protein>
<proteinExistence type="predicted"/>
<evidence type="ECO:0000313" key="3">
    <source>
        <dbReference type="Proteomes" id="UP000272635"/>
    </source>
</evidence>
<sequence length="509" mass="59233">MSKKPNQNHLDYWSGRSDEIFRYLDRKDIDFFAELNKIYQEQANEMQKAFYDFVSKYSENGSMSYQEALQRLKGTDLSDYRENARKYREQAEKDPELLKRLNEQYATARATRLESLQLDMLFRAGIARGLIADKFESYLQKMALMSYKKSMSGRTGTINEPALKELVKTPFNGYNYSQQLWGNTDNLVKDLKKVLKAGFVRGDHPRTMARDLAQKYKVANSRAETLVRTDGTMIVNRSAIQRYKDAGLKYYRILVHLDNRTTEICKRIHAEDKRYLIDEMQAGVNAPPFHFNCRSGVIPDEKELNGSVENNPDEVYNLSKRDGTAEYYSEQLLDRISKIEPKVTSDMQRIAGKNELVGLEFRKKTAESLARKIKTDSQIENISLSKAAGKINDALRYTTIFNPDTFEKEYQEMTQRLIEGGYKIVKVKNTWLMNGPYKGVNTVLEKDGINFEMQYHTQESFELKNGPLHELYEKYRDASTSNQERMKLFKKMLDLNKGLDIPRNIERVK</sequence>
<dbReference type="NCBIfam" id="TIGR01641">
    <property type="entry name" value="phageSPP1_gp7"/>
    <property type="match status" value="1"/>
</dbReference>
<dbReference type="RefSeq" id="WP_376739481.1">
    <property type="nucleotide sequence ID" value="NZ_RJPT01000012.1"/>
</dbReference>
<accession>A0A428GKZ8</accession>
<evidence type="ECO:0000259" key="1">
    <source>
        <dbReference type="Pfam" id="PF04233"/>
    </source>
</evidence>
<dbReference type="Proteomes" id="UP000272635">
    <property type="component" value="Unassembled WGS sequence"/>
</dbReference>
<dbReference type="Pfam" id="PF04233">
    <property type="entry name" value="Phage_Mu_F"/>
    <property type="match status" value="1"/>
</dbReference>
<dbReference type="EMBL" id="RJPT01000012">
    <property type="protein sequence ID" value="RSJ80040.1"/>
    <property type="molecule type" value="Genomic_DNA"/>
</dbReference>
<dbReference type="InterPro" id="IPR006528">
    <property type="entry name" value="Phage_head_morphogenesis_dom"/>
</dbReference>
<evidence type="ECO:0000313" key="2">
    <source>
        <dbReference type="EMBL" id="RSJ80040.1"/>
    </source>
</evidence>
<dbReference type="AlphaFoldDB" id="A0A428GKZ8"/>
<comment type="caution">
    <text evidence="2">The sequence shown here is derived from an EMBL/GenBank/DDBJ whole genome shotgun (WGS) entry which is preliminary data.</text>
</comment>
<feature type="domain" description="Phage head morphogenesis" evidence="1">
    <location>
        <begin position="190"/>
        <end position="297"/>
    </location>
</feature>